<dbReference type="Proteomes" id="UP000626554">
    <property type="component" value="Unassembled WGS sequence"/>
</dbReference>
<evidence type="ECO:0000313" key="3">
    <source>
        <dbReference type="Proteomes" id="UP000626554"/>
    </source>
</evidence>
<reference evidence="2 3" key="1">
    <citation type="submission" date="2020-05" db="EMBL/GenBank/DDBJ databases">
        <title>Hymenobacter terrestris sp. nov. and Hymenobacter lapidiphilus sp. nov., isolated from regoliths in Antarctica.</title>
        <authorList>
            <person name="Sedlacek I."/>
            <person name="Pantucek R."/>
            <person name="Zeman M."/>
            <person name="Holochova P."/>
            <person name="Kralova S."/>
            <person name="Stankova E."/>
            <person name="Sedo O."/>
            <person name="Micenkova L."/>
            <person name="Svec P."/>
            <person name="Gupta V."/>
            <person name="Sood U."/>
            <person name="Korpole U.S."/>
            <person name="Lal R."/>
        </authorList>
    </citation>
    <scope>NUCLEOTIDE SEQUENCE [LARGE SCALE GENOMIC DNA]</scope>
    <source>
        <strain evidence="2 3">P5252</strain>
    </source>
</reference>
<evidence type="ECO:0000256" key="1">
    <source>
        <dbReference type="SAM" id="SignalP"/>
    </source>
</evidence>
<gene>
    <name evidence="2" type="ORF">HW556_01375</name>
</gene>
<sequence>MSALYSFGTWRGCRLLVLLAALLLAAQTVSAASAPIYSAGGANGTSFTQSCTTVVLLTTCFGSVSQPGQAADGNFGSAATINVPVGVLTDNVKLRMNLAVPSPENYRAGVVVSYNGGLLNLANVNLGSRLRLRTFLNGVEQESVPVSADLARAVLGSGGDPTRIEFVATKPFDQIELEAGSLGTVGYSLDVFYAYAIDANVIDKTDGLVTRFNNPSPANFSTEVKDDNGVSICVNSGVSNPENTVDNDLTNFATFNALVGVSCPNTLQTQLEGPAPAGYVAGFVLGSGTVLNASVLDKLRITTYQGGVKQEQASGRDLLQLEVLPDGQSVVRFTTTKPFDRVELQRTSVVDLLNNLRVFYGFGVTPSTFRDQEPRLSSFANPTNNFQERDPAGLISNPELAADNNLTGNFATVGSLLQVLTAPRLKLRLDAPGKAGNLAGVRLGLGTGLIDANVLSNIRIRTYSGADGGTLVETATGSSLLDLELLASGQFEVTFLTTQDFDWVEVELATGVAVLNDARIFFAFAEDRPTGFPVDIVRPAAPLPVQLTAFGARASGLAVDVSWETATEVNSHYFEVERSAQAGRGFVAVGRQQAAGNSAGNQAYTFTDAAAAQLPAGLLYYRLRQVDLDGTETYSAVVTVTRRGAAETLVLYPNPAPAGSQLRIEGLSGVPEGGYELLLYSMQGALVSRQQLRNATEATVPNLRAGVYQVVVNDAAGRLVGRQRLVLTHDR</sequence>
<dbReference type="EMBL" id="JABKAV010000002">
    <property type="protein sequence ID" value="NVO83522.1"/>
    <property type="molecule type" value="Genomic_DNA"/>
</dbReference>
<dbReference type="RefSeq" id="WP_176897271.1">
    <property type="nucleotide sequence ID" value="NZ_JABKAV010000002.1"/>
</dbReference>
<dbReference type="Gene3D" id="2.60.40.10">
    <property type="entry name" value="Immunoglobulins"/>
    <property type="match status" value="1"/>
</dbReference>
<keyword evidence="3" id="KW-1185">Reference proteome</keyword>
<organism evidence="2 3">
    <name type="scientific">Hymenobacter terrestris</name>
    <dbReference type="NCBI Taxonomy" id="2748310"/>
    <lineage>
        <taxon>Bacteria</taxon>
        <taxon>Pseudomonadati</taxon>
        <taxon>Bacteroidota</taxon>
        <taxon>Cytophagia</taxon>
        <taxon>Cytophagales</taxon>
        <taxon>Hymenobacteraceae</taxon>
        <taxon>Hymenobacter</taxon>
    </lineage>
</organism>
<protein>
    <submittedName>
        <fullName evidence="2">T9SS type A sorting domain-containing protein</fullName>
    </submittedName>
</protein>
<dbReference type="NCBIfam" id="TIGR04183">
    <property type="entry name" value="Por_Secre_tail"/>
    <property type="match status" value="1"/>
</dbReference>
<accession>A0ABX2PZR9</accession>
<evidence type="ECO:0000313" key="2">
    <source>
        <dbReference type="EMBL" id="NVO83522.1"/>
    </source>
</evidence>
<feature type="chain" id="PRO_5045539822" evidence="1">
    <location>
        <begin position="32"/>
        <end position="731"/>
    </location>
</feature>
<proteinExistence type="predicted"/>
<dbReference type="InterPro" id="IPR026444">
    <property type="entry name" value="Secre_tail"/>
</dbReference>
<feature type="signal peptide" evidence="1">
    <location>
        <begin position="1"/>
        <end position="31"/>
    </location>
</feature>
<name>A0ABX2PZR9_9BACT</name>
<keyword evidence="1" id="KW-0732">Signal</keyword>
<dbReference type="InterPro" id="IPR013783">
    <property type="entry name" value="Ig-like_fold"/>
</dbReference>
<comment type="caution">
    <text evidence="2">The sequence shown here is derived from an EMBL/GenBank/DDBJ whole genome shotgun (WGS) entry which is preliminary data.</text>
</comment>